<protein>
    <submittedName>
        <fullName evidence="1">Uncharacterized protein</fullName>
    </submittedName>
</protein>
<reference evidence="1 2" key="2">
    <citation type="journal article" date="2011" name="J. Bacteriol.">
        <title>Complete genome sequence of a carbon monoxide-utilizing acetogen, Eubacterium limosum KIST612.</title>
        <authorList>
            <person name="Roh H."/>
            <person name="Ko H.J."/>
            <person name="Kim D."/>
            <person name="Choi D.G."/>
            <person name="Park S."/>
            <person name="Kim S."/>
            <person name="Chang I.S."/>
            <person name="Choi I.G."/>
        </authorList>
    </citation>
    <scope>NUCLEOTIDE SEQUENCE [LARGE SCALE GENOMIC DNA]</scope>
    <source>
        <strain evidence="1 2">KIST612</strain>
    </source>
</reference>
<dbReference type="KEGG" id="elm:ELI_3969"/>
<evidence type="ECO:0000313" key="1">
    <source>
        <dbReference type="EMBL" id="ADO38913.1"/>
    </source>
</evidence>
<reference key="1">
    <citation type="submission" date="2010-09" db="EMBL/GenBank/DDBJ databases">
        <authorList>
            <person name="Roh H."/>
            <person name="Ko H.-J."/>
            <person name="Kim D."/>
            <person name="Choi D.G."/>
            <person name="Park S."/>
            <person name="Kim S."/>
            <person name="Kim K.H."/>
            <person name="Chang I.S."/>
            <person name="Choi I.-G."/>
        </authorList>
    </citation>
    <scope>NUCLEOTIDE SEQUENCE</scope>
    <source>
        <strain>KIST612</strain>
    </source>
</reference>
<dbReference type="Proteomes" id="UP000006873">
    <property type="component" value="Chromosome"/>
</dbReference>
<evidence type="ECO:0000313" key="2">
    <source>
        <dbReference type="Proteomes" id="UP000006873"/>
    </source>
</evidence>
<proteinExistence type="predicted"/>
<dbReference type="EMBL" id="CP002273">
    <property type="protein sequence ID" value="ADO38913.1"/>
    <property type="molecule type" value="Genomic_DNA"/>
</dbReference>
<sequence>MWLTKAKINENLCALNHKRLKTTTTAVLSLLSIFFTE</sequence>
<name>E3GGV8_9FIRM</name>
<dbReference type="HOGENOM" id="CLU_3343834_0_0_9"/>
<accession>E3GGV8</accession>
<keyword evidence="2" id="KW-1185">Reference proteome</keyword>
<dbReference type="AlphaFoldDB" id="E3GGV8"/>
<gene>
    <name evidence="1" type="ordered locus">ELI_3969</name>
</gene>
<organism evidence="1 2">
    <name type="scientific">Eubacterium callanderi</name>
    <dbReference type="NCBI Taxonomy" id="53442"/>
    <lineage>
        <taxon>Bacteria</taxon>
        <taxon>Bacillati</taxon>
        <taxon>Bacillota</taxon>
        <taxon>Clostridia</taxon>
        <taxon>Eubacteriales</taxon>
        <taxon>Eubacteriaceae</taxon>
        <taxon>Eubacterium</taxon>
    </lineage>
</organism>